<accession>A0A1H9Y2K9</accession>
<name>A0A1H9Y2K9_THASX</name>
<organism evidence="1 2">
    <name type="scientific">Thalassotalea agarivorans</name>
    <name type="common">Thalassomonas agarivorans</name>
    <dbReference type="NCBI Taxonomy" id="349064"/>
    <lineage>
        <taxon>Bacteria</taxon>
        <taxon>Pseudomonadati</taxon>
        <taxon>Pseudomonadota</taxon>
        <taxon>Gammaproteobacteria</taxon>
        <taxon>Alteromonadales</taxon>
        <taxon>Colwelliaceae</taxon>
        <taxon>Thalassotalea</taxon>
    </lineage>
</organism>
<dbReference type="STRING" id="349064.SAMN05660429_00044"/>
<reference evidence="1 2" key="1">
    <citation type="submission" date="2016-10" db="EMBL/GenBank/DDBJ databases">
        <authorList>
            <person name="de Groot N.N."/>
        </authorList>
    </citation>
    <scope>NUCLEOTIDE SEQUENCE [LARGE SCALE GENOMIC DNA]</scope>
    <source>
        <strain evidence="1 2">DSM 19706</strain>
    </source>
</reference>
<dbReference type="Proteomes" id="UP000199308">
    <property type="component" value="Unassembled WGS sequence"/>
</dbReference>
<sequence>MFGTFIGKVQIGVRVVSERCQSGTGLVYDTNMPLPVVDAMDA</sequence>
<gene>
    <name evidence="1" type="ORF">SAMN05660429_00044</name>
</gene>
<keyword evidence="2" id="KW-1185">Reference proteome</keyword>
<dbReference type="AlphaFoldDB" id="A0A1H9Y2K9"/>
<protein>
    <submittedName>
        <fullName evidence="1">Uncharacterized protein</fullName>
    </submittedName>
</protein>
<evidence type="ECO:0000313" key="1">
    <source>
        <dbReference type="EMBL" id="SES63047.1"/>
    </source>
</evidence>
<dbReference type="EMBL" id="FOHK01000001">
    <property type="protein sequence ID" value="SES63047.1"/>
    <property type="molecule type" value="Genomic_DNA"/>
</dbReference>
<proteinExistence type="predicted"/>
<evidence type="ECO:0000313" key="2">
    <source>
        <dbReference type="Proteomes" id="UP000199308"/>
    </source>
</evidence>